<dbReference type="AlphaFoldDB" id="A0AAN0RJ81"/>
<dbReference type="KEGG" id="ptp:RCA23_c15850"/>
<sequence length="161" mass="18060">MSLIDLLSWDAFGSGWFWSLIVLQWFWHGAQVLGVPVDCLQSKDRGQLFTIVKWRAQRRVDTAHQAPLAVVVALSFLVSVLFILGFIYQIELCAAASLLILPELVIFRLGYRTAQTICADHQEFEPVIKDLKKLHLKIYATGAAAIFCAGVFGYGFEVLTQ</sequence>
<feature type="transmembrane region" description="Helical" evidence="1">
    <location>
        <begin position="6"/>
        <end position="27"/>
    </location>
</feature>
<dbReference type="RefSeq" id="WP_052377097.1">
    <property type="nucleotide sequence ID" value="NZ_CP003984.1"/>
</dbReference>
<keyword evidence="1" id="KW-0472">Membrane</keyword>
<protein>
    <recommendedName>
        <fullName evidence="4">Component of SufBCD complex</fullName>
    </recommendedName>
</protein>
<dbReference type="EMBL" id="CP003984">
    <property type="protein sequence ID" value="AII87122.1"/>
    <property type="molecule type" value="Genomic_DNA"/>
</dbReference>
<evidence type="ECO:0000313" key="3">
    <source>
        <dbReference type="Proteomes" id="UP000028680"/>
    </source>
</evidence>
<evidence type="ECO:0000313" key="2">
    <source>
        <dbReference type="EMBL" id="AII87122.1"/>
    </source>
</evidence>
<keyword evidence="3" id="KW-1185">Reference proteome</keyword>
<name>A0AAN0RJ81_9RHOB</name>
<accession>A0AAN0RJ81</accession>
<reference evidence="2 3" key="1">
    <citation type="journal article" date="2014" name="ISME J.">
        <title>Adaptation of an abundant Roseobacter RCA organism to pelagic systems revealed by genomic and transcriptomic analyses.</title>
        <authorList>
            <person name="Voget S."/>
            <person name="Wemheuer B."/>
            <person name="Brinkhoff T."/>
            <person name="Vollmers J."/>
            <person name="Dietrich S."/>
            <person name="Giebel H.A."/>
            <person name="Beardsley C."/>
            <person name="Sardemann C."/>
            <person name="Bakenhus I."/>
            <person name="Billerbeck S."/>
            <person name="Daniel R."/>
            <person name="Simon M."/>
        </authorList>
    </citation>
    <scope>NUCLEOTIDE SEQUENCE [LARGE SCALE GENOMIC DNA]</scope>
    <source>
        <strain evidence="2 3">RCA23</strain>
    </source>
</reference>
<gene>
    <name evidence="2" type="ORF">RCA23_c15850</name>
</gene>
<feature type="transmembrane region" description="Helical" evidence="1">
    <location>
        <begin position="138"/>
        <end position="156"/>
    </location>
</feature>
<feature type="transmembrane region" description="Helical" evidence="1">
    <location>
        <begin position="68"/>
        <end position="88"/>
    </location>
</feature>
<dbReference type="Proteomes" id="UP000028680">
    <property type="component" value="Chromosome"/>
</dbReference>
<evidence type="ECO:0000256" key="1">
    <source>
        <dbReference type="SAM" id="Phobius"/>
    </source>
</evidence>
<proteinExistence type="predicted"/>
<keyword evidence="1" id="KW-1133">Transmembrane helix</keyword>
<keyword evidence="1" id="KW-0812">Transmembrane</keyword>
<organism evidence="2 3">
    <name type="scientific">Planktomarina temperata RCA23</name>
    <dbReference type="NCBI Taxonomy" id="666509"/>
    <lineage>
        <taxon>Bacteria</taxon>
        <taxon>Pseudomonadati</taxon>
        <taxon>Pseudomonadota</taxon>
        <taxon>Alphaproteobacteria</taxon>
        <taxon>Rhodobacterales</taxon>
        <taxon>Paracoccaceae</taxon>
        <taxon>Planktomarina</taxon>
    </lineage>
</organism>
<evidence type="ECO:0008006" key="4">
    <source>
        <dbReference type="Google" id="ProtNLM"/>
    </source>
</evidence>